<evidence type="ECO:0000256" key="4">
    <source>
        <dbReference type="SAM" id="MobiDB-lite"/>
    </source>
</evidence>
<dbReference type="InterPro" id="IPR036844">
    <property type="entry name" value="Hint_dom_sf"/>
</dbReference>
<dbReference type="SUPFAM" id="SSF51294">
    <property type="entry name" value="Hedgehog/intein (Hint) domain"/>
    <property type="match status" value="1"/>
</dbReference>
<evidence type="ECO:0000259" key="6">
    <source>
        <dbReference type="SMART" id="SM00560"/>
    </source>
</evidence>
<dbReference type="InterPro" id="IPR006558">
    <property type="entry name" value="LamG-like"/>
</dbReference>
<gene>
    <name evidence="7" type="ORF">ACRB68_42920</name>
</gene>
<evidence type="ECO:0000256" key="1">
    <source>
        <dbReference type="ARBA" id="ARBA00022729"/>
    </source>
</evidence>
<name>A0A7K0BYP7_9ACTN</name>
<feature type="region of interest" description="Disordered" evidence="4">
    <location>
        <begin position="1932"/>
        <end position="1957"/>
    </location>
</feature>
<protein>
    <recommendedName>
        <fullName evidence="9">DNRLRE domain-containing protein</fullName>
    </recommendedName>
</protein>
<keyword evidence="1" id="KW-0732">Signal</keyword>
<dbReference type="Pfam" id="PF05593">
    <property type="entry name" value="RHS_repeat"/>
    <property type="match status" value="4"/>
</dbReference>
<keyword evidence="3" id="KW-1015">Disulfide bond</keyword>
<dbReference type="InterPro" id="IPR031325">
    <property type="entry name" value="RHS_repeat"/>
</dbReference>
<feature type="domain" description="LamG-like jellyroll fold" evidence="6">
    <location>
        <begin position="1061"/>
        <end position="1209"/>
    </location>
</feature>
<dbReference type="Gene3D" id="2.170.16.10">
    <property type="entry name" value="Hedgehog/Intein (Hint) domain"/>
    <property type="match status" value="1"/>
</dbReference>
<feature type="compositionally biased region" description="Low complexity" evidence="4">
    <location>
        <begin position="1317"/>
        <end position="1335"/>
    </location>
</feature>
<dbReference type="Pfam" id="PF07591">
    <property type="entry name" value="PT-HINT"/>
    <property type="match status" value="1"/>
</dbReference>
<dbReference type="Gene3D" id="2.60.120.200">
    <property type="match status" value="1"/>
</dbReference>
<dbReference type="Pfam" id="PF13385">
    <property type="entry name" value="Laminin_G_3"/>
    <property type="match status" value="1"/>
</dbReference>
<dbReference type="SUPFAM" id="SSF49899">
    <property type="entry name" value="Concanavalin A-like lectins/glucanases"/>
    <property type="match status" value="1"/>
</dbReference>
<dbReference type="InterPro" id="IPR022385">
    <property type="entry name" value="Rhs_assc_core"/>
</dbReference>
<dbReference type="PANTHER" id="PTHR32305:SF15">
    <property type="entry name" value="PROTEIN RHSA-RELATED"/>
    <property type="match status" value="1"/>
</dbReference>
<feature type="compositionally biased region" description="Basic and acidic residues" evidence="4">
    <location>
        <begin position="124"/>
        <end position="134"/>
    </location>
</feature>
<evidence type="ECO:0000313" key="8">
    <source>
        <dbReference type="Proteomes" id="UP000487268"/>
    </source>
</evidence>
<dbReference type="InterPro" id="IPR013320">
    <property type="entry name" value="ConA-like_dom_sf"/>
</dbReference>
<dbReference type="InterPro" id="IPR003587">
    <property type="entry name" value="Hint_dom_N"/>
</dbReference>
<dbReference type="InterPro" id="IPR050708">
    <property type="entry name" value="T6SS_VgrG/RHS"/>
</dbReference>
<evidence type="ECO:0000313" key="7">
    <source>
        <dbReference type="EMBL" id="MQY06206.1"/>
    </source>
</evidence>
<feature type="compositionally biased region" description="Polar residues" evidence="4">
    <location>
        <begin position="1439"/>
        <end position="1449"/>
    </location>
</feature>
<keyword evidence="8" id="KW-1185">Reference proteome</keyword>
<dbReference type="Gene3D" id="2.180.10.10">
    <property type="entry name" value="RHS repeat-associated core"/>
    <property type="match status" value="6"/>
</dbReference>
<dbReference type="InterPro" id="IPR045351">
    <property type="entry name" value="DUF6531"/>
</dbReference>
<feature type="compositionally biased region" description="Polar residues" evidence="4">
    <location>
        <begin position="77"/>
        <end position="86"/>
    </location>
</feature>
<comment type="caution">
    <text evidence="7">The sequence shown here is derived from an EMBL/GenBank/DDBJ whole genome shotgun (WGS) entry which is preliminary data.</text>
</comment>
<dbReference type="NCBIfam" id="TIGR01443">
    <property type="entry name" value="intein_Cterm"/>
    <property type="match status" value="1"/>
</dbReference>
<feature type="domain" description="Hint" evidence="5">
    <location>
        <begin position="2989"/>
        <end position="3094"/>
    </location>
</feature>
<dbReference type="CDD" id="cd00081">
    <property type="entry name" value="Hint"/>
    <property type="match status" value="1"/>
</dbReference>
<dbReference type="SMART" id="SM00560">
    <property type="entry name" value="LamGL"/>
    <property type="match status" value="1"/>
</dbReference>
<dbReference type="InterPro" id="IPR030934">
    <property type="entry name" value="Intein_C"/>
</dbReference>
<dbReference type="Pfam" id="PF25023">
    <property type="entry name" value="TEN_YD-shell"/>
    <property type="match status" value="2"/>
</dbReference>
<evidence type="ECO:0000256" key="2">
    <source>
        <dbReference type="ARBA" id="ARBA00022737"/>
    </source>
</evidence>
<dbReference type="Pfam" id="PF20148">
    <property type="entry name" value="DUF6531"/>
    <property type="match status" value="1"/>
</dbReference>
<dbReference type="NCBIfam" id="TIGR01643">
    <property type="entry name" value="YD_repeat_2x"/>
    <property type="match status" value="8"/>
</dbReference>
<organism evidence="7 8">
    <name type="scientific">Actinomadura macrotermitis</name>
    <dbReference type="NCBI Taxonomy" id="2585200"/>
    <lineage>
        <taxon>Bacteria</taxon>
        <taxon>Bacillati</taxon>
        <taxon>Actinomycetota</taxon>
        <taxon>Actinomycetes</taxon>
        <taxon>Streptosporangiales</taxon>
        <taxon>Thermomonosporaceae</taxon>
        <taxon>Actinomadura</taxon>
    </lineage>
</organism>
<sequence>MFAALAAPLRPRAGSRVTALGKALLVVCGLSLAVGSSGDALSLKARYSSANNHHAAKKPKQRWGSATGQPHIVKSGANRNIPSTLRSKYPQGRPQAVQAAAGRPRNSATVGSAPRARAQGFDAAKSRELPERRDARRRSYLNADGTETTEFSTTPINYWDRARKAWSPIDPALVPGDGQQGWRNKADAVDLRLAPRADTPTLASLALDADHAVAFGLAGAQPAAGRAEGAAVTYGDALPGGTDLRLQSTPGGLKETLTLRSADAPPSYVFPLALKGLTPKLDHGQIVFTDNAGRQRATIPAGYMWDSAAKPETSKGVTYSLVKSGAGVALRMDLDAKWLRDPARRFPVSVDPSVASGAADSSLVVHGGDSSSGDNELLVGRKDGAAAASYIRFGGLADQLKYHTIFGAQLQVVNFDAPSCSPRKVTVHPVTQSWSSGGSYSYPGPDVGGALTSQSFAYGYVKLGQSHSACQPKGTLFDLGAGGRKLVQGWVDGGANNGLSLRASSSDDTAWKRFAGTGTANPPRLYVTHSPYNAKYAIPNPVPQPPVLQNQAGKVKITVTNLSAETWTPSTYYLAYRAYDAATGKAVTQQRAASLPGNLARGARTTLDATIQPLKEGRYFLDFTMVRSGGKVFTDEQVPPGRIVLQVFNVPPVLQELFPPNGYQAQTLAPQLWARGLDIDAPAGQTLKYKFEVCDQDSAGKPVNCTSSAYQDSPAWTPPAGRLVWSKSYQWRAFVKDATTEVPSPYATLLTNVPQPAITSNIAGSPYASQDREFDPQVGNLSTSAVDVPVATVGPDLTLARTYNSLDPRRASPFGAGWTTRYDMRLTEDKDGTGNAVIAYPDGQEVRFGKNPDGSYAAPQGRTALLTFDGTNFKLRDRGSTTYQFSGTGRLSRITDAGGRSLVLTYNQQDGRLAKVQVSNSQTNTAGRALSFTWSGDHVATVSTDPVNGAPLTWNYTYTGDLLTKVCAPGSVCTNYEYAQNSHYRTAVLDDRPESYWRLGESEGDAAGSEIAVNLGKDRGAYKNVTLLTPGAPQSSGNTAATFNGSSSSVDLPKGIVKKSRDAAIELWFKANPTGTGGPLIGYQDKALGTAATKGVPLLYHGSDGRLRGQFWNGTIAPITSSKTVNDGKWHHVVLSSMGATQTLYLDGAVAGTTTNPASTDISALTYNQIGAANVHSPASWPGWGGSAERHYNGAIDEVSVYAHPLGAAAVADHYGYGAAAADQLTKVTTPGGRTAVEADYDSGTARITEYTDSDGGTWKIGAPAVYGGDTDLRRGVEVRDPSDRPYLYEYDALAGRMIRSGTPTGLGIKDEDKADPTPSSPQTSPPSTICSTPDPGDPQFCTTIPGTANGPVFEGHNLDGMAIRTFDYDDRGYQKTITNENGDSVYLTYDDRGNVVTKKTCRTKDECYTEYTTYPAAPTDPFDPRNDLPTEKRDGRSSGPTDNRYRTTYTYHPTGQLVSQTGPDGATVKHTYTSGAESAVGGGSMPPGLPLTTTDPRQAVTKYAYFQNGDLARVTEPSGQITTFTYDALGRKISETATNDAYPNGVTTTYAYDALSRPTVTTAPVTTDAVNGTKHQTRTVTTYDADGNALTTEASDLLGGDAPRKTTYEYDEYGRVERVTDPVGGETSYGYDRFGNKTWMVDPRGNRYEYGYTARNMIAEVRLRDWDGDPDGAGDPGKGDYLVVDSYAYDFAGRMVRNTDAMGRRVEFAYYNDDLPKSKTLTNYHAPDGSVRDYVLESQTYDGAGNLLRQTTANGTTVTDKSINPNGTVAAVVQDPGGLNRRTAFAYDLNGNVTRTTTSGAVSNVPWIVSTAPEVVDMTYDLSGNLTKQIQTSGTTTRITSFTYDQRGLQTSRTDPRGNVDGADKAAYTTTYGYDELGRQVSLTAPKVSAESNGGPAQDVTPVQAVGYNAYGETVATKDALGNVTRTSYDVLGRPTETTSPTYTPPGSSTPITPTTRQKYDAAGNVVESIDAEQRSTRYTYDRLGRLTKRDEPTGTNGDRAVWNYTYTRTGEVLSVTDPNGARVETTYDDMDRQQTVTQVERRPQLDNFTTRYVYDEAGNLASTTSPTGAVSTAAYNAVGEPIEAKDPSGVTTKFGYDFTGRRVRTTDGLGRTSRIDYDDFGQVAGEYDLKPDNTVLRAQTYRYDATGNLIASTDPEQRTTTYDYDAGNRLIRQVEPVDDTKSITTSFGYDAAGNRTRYTDGRGNSTVFTVNTLGLPESVVEPSTPSHPSAADRTWTAAYDINGDPVKTTAPGGITRQRTYDDAGRLVKETGGGAATTDRVLSYDQAGRLIKADAPGGTNVFGYNDRGALITADGPSGKAAFAYDGDGRLTSRDDRAGKSTYGYVKGRIATVTDGITGVTQTLGYDAAGMPKTIDYGAGRMRTFGYDDYGRLSSDVLKNGAGATVASIDYDYDKDDRLTGKKTVGTADAGTNTYTYDFAGRLTSWKNGEKTTPYEWDDSGNRTRDGPKTATYDARNRLQSDGDYTYTYSPRGTIDSKTSSGYTEKFTFDAFDRLISEGTTNFTYDSLDRTASRNGTDFAYAGTEDDPVYDGTTSYARDPAGELMAMAQGTAKRLAFSDKHGDVVGDIDPADTTLTGLTESTAYSPYGQVIAQTSGGNLGQIGYQGDWTDPSTKQVNMGARWYDPSSGTFDSRDSVDYSSGDSVYANRYTYAAGSPMTLDDDTGNWPSCGWCKKVGGWVNRNIVQPIYNNVIKPIYNYVIKPVIGAAKRFGGWVSKKVSQAVNYGRTLWNNAKSLASDWAQRAARAKAAAVARAKAITAKARSAIHYAATHSTLDVLKAAVKPLYTGLSKLVSMTPHLPAGLTSFVKNIIKDSAKAVGQLYQAAVKQAGAVIHEVSNAAHAVSQFAQNHVADIAGIATGLIVGAGCGAAIGWTGVGAVACGALAGAAGSLVHDLVEGGHSWKEMGLNALRDGVIGGITGGLGSIGGAGLKAGLGVVLRGGGLRAGGQAARSAAGAEARAIGNGLLRRCSNSFASGTPVLMSDGSTKSIEDIKIGDRVVATDPTTGKTTTQPVTDTIVGSGEKNLVQITVDTDGKRGKKTGVVIATDGHPFWVASLRKWLKADELKPGMWLRTSAGTRVQITAIAKWSEQRRVYNLTVDHTHTYYTLAGAAPVLVHNCGGFIGPLDHVALGRREYDLKGFAEKVGARHLLGARSDSWKDEVKAAIARSSRGEGNISFMLDGLPGANRGAEKALAAAKAAQPHSLLDTQWELLEVDAAGMMDRVNFYRFNRRLNDWAPL</sequence>
<feature type="region of interest" description="Disordered" evidence="4">
    <location>
        <begin position="2451"/>
        <end position="2471"/>
    </location>
</feature>
<reference evidence="7 8" key="1">
    <citation type="submission" date="2019-10" db="EMBL/GenBank/DDBJ databases">
        <title>Actinomadura rubteroloni sp. nov. and Actinomadura macrotermitis sp. nov., isolated from the gut of fungus growing-termite Macrotermes natalensis.</title>
        <authorList>
            <person name="Benndorf R."/>
            <person name="Martin K."/>
            <person name="Kuefner M."/>
            <person name="De Beer W."/>
            <person name="Kaster A.-K."/>
            <person name="Vollmers J."/>
            <person name="Poulsen M."/>
            <person name="Beemelmanns C."/>
        </authorList>
    </citation>
    <scope>NUCLEOTIDE SEQUENCE [LARGE SCALE GENOMIC DNA]</scope>
    <source>
        <strain evidence="7 8">RB68</strain>
    </source>
</reference>
<keyword evidence="2" id="KW-0677">Repeat</keyword>
<feature type="compositionally biased region" description="Basic and acidic residues" evidence="4">
    <location>
        <begin position="1423"/>
        <end position="1437"/>
    </location>
</feature>
<dbReference type="Proteomes" id="UP000487268">
    <property type="component" value="Unassembled WGS sequence"/>
</dbReference>
<dbReference type="InterPro" id="IPR056823">
    <property type="entry name" value="TEN-like_YD-shell"/>
</dbReference>
<dbReference type="NCBIfam" id="TIGR03696">
    <property type="entry name" value="Rhs_assc_core"/>
    <property type="match status" value="1"/>
</dbReference>
<evidence type="ECO:0000259" key="5">
    <source>
        <dbReference type="SMART" id="SM00306"/>
    </source>
</evidence>
<evidence type="ECO:0008006" key="9">
    <source>
        <dbReference type="Google" id="ProtNLM"/>
    </source>
</evidence>
<proteinExistence type="predicted"/>
<feature type="region of interest" description="Disordered" evidence="4">
    <location>
        <begin position="52"/>
        <end position="148"/>
    </location>
</feature>
<accession>A0A7K0BYP7</accession>
<dbReference type="SMART" id="SM00306">
    <property type="entry name" value="HintN"/>
    <property type="match status" value="1"/>
</dbReference>
<feature type="compositionally biased region" description="Low complexity" evidence="4">
    <location>
        <begin position="1936"/>
        <end position="1957"/>
    </location>
</feature>
<evidence type="ECO:0000256" key="3">
    <source>
        <dbReference type="ARBA" id="ARBA00023157"/>
    </source>
</evidence>
<dbReference type="EMBL" id="WEGH01000003">
    <property type="protein sequence ID" value="MQY06206.1"/>
    <property type="molecule type" value="Genomic_DNA"/>
</dbReference>
<dbReference type="PANTHER" id="PTHR32305">
    <property type="match status" value="1"/>
</dbReference>
<feature type="region of interest" description="Disordered" evidence="4">
    <location>
        <begin position="1416"/>
        <end position="1449"/>
    </location>
</feature>
<dbReference type="InterPro" id="IPR006530">
    <property type="entry name" value="YD"/>
</dbReference>
<feature type="region of interest" description="Disordered" evidence="4">
    <location>
        <begin position="1302"/>
        <end position="1339"/>
    </location>
</feature>
<dbReference type="PROSITE" id="PS50818">
    <property type="entry name" value="INTEIN_C_TER"/>
    <property type="match status" value="1"/>
</dbReference>